<feature type="compositionally biased region" description="Acidic residues" evidence="1">
    <location>
        <begin position="18"/>
        <end position="31"/>
    </location>
</feature>
<reference evidence="2 3" key="1">
    <citation type="submission" date="2016-07" db="EMBL/GenBank/DDBJ databases">
        <title>Draft genome of the white-rot fungus Obba rivulosa 3A-2.</title>
        <authorList>
            <consortium name="DOE Joint Genome Institute"/>
            <person name="Miettinen O."/>
            <person name="Riley R."/>
            <person name="Acob R."/>
            <person name="Barry K."/>
            <person name="Cullen D."/>
            <person name="De Vries R."/>
            <person name="Hainaut M."/>
            <person name="Hatakka A."/>
            <person name="Henrissat B."/>
            <person name="Hilden K."/>
            <person name="Kuo R."/>
            <person name="Labutti K."/>
            <person name="Lipzen A."/>
            <person name="Makela M.R."/>
            <person name="Sandor L."/>
            <person name="Spatafora J.W."/>
            <person name="Grigoriev I.V."/>
            <person name="Hibbett D.S."/>
        </authorList>
    </citation>
    <scope>NUCLEOTIDE SEQUENCE [LARGE SCALE GENOMIC DNA]</scope>
    <source>
        <strain evidence="2 3">3A-2</strain>
    </source>
</reference>
<name>A0A8E2DEB5_9APHY</name>
<dbReference type="OrthoDB" id="2757284at2759"/>
<feature type="region of interest" description="Disordered" evidence="1">
    <location>
        <begin position="1"/>
        <end position="35"/>
    </location>
</feature>
<gene>
    <name evidence="2" type="ORF">OBBRIDRAFT_808081</name>
</gene>
<organism evidence="2 3">
    <name type="scientific">Obba rivulosa</name>
    <dbReference type="NCBI Taxonomy" id="1052685"/>
    <lineage>
        <taxon>Eukaryota</taxon>
        <taxon>Fungi</taxon>
        <taxon>Dikarya</taxon>
        <taxon>Basidiomycota</taxon>
        <taxon>Agaricomycotina</taxon>
        <taxon>Agaricomycetes</taxon>
        <taxon>Polyporales</taxon>
        <taxon>Gelatoporiaceae</taxon>
        <taxon>Obba</taxon>
    </lineage>
</organism>
<evidence type="ECO:0000313" key="2">
    <source>
        <dbReference type="EMBL" id="OCH84655.1"/>
    </source>
</evidence>
<sequence length="420" mass="45011">MSKGKHENLKYTGTADANEVDGEINDDEEDPTPQSYKDALDDLPAVLHQIISELFRYMGWMFSIFAGGLVPDDGGKIATICHYFGSSTLSYNFSQTHLNFKEHYLQPFTDFVKAAIYKCDVRQHHAHGFEASADSLNMSSANAASPATEVEHLAAPVDLGTLTQLDPKDRTQSYDSVKMGSKNSSSSLPQIAVPSSTQEGALPVQSSSAAQLSISTFAVRTTGDKRLVDISREIFPLPRRDTETVVPYLAPPLISDRQNGSMAGTPITDSLTLPHAINAGLENSNTPDMGAVLTVQSVMAGSLSAASTLPTSEGGTSAGASEQGSSVLESSEDVSIPSNMAPQEASVSEGAASELEPRSPTLQPRGRQLHAHKAPAPSVLSEKEARPQCMLKVLQSTRWAVMDRPAMANARERERNHSVI</sequence>
<proteinExistence type="predicted"/>
<dbReference type="EMBL" id="KV722649">
    <property type="protein sequence ID" value="OCH84655.1"/>
    <property type="molecule type" value="Genomic_DNA"/>
</dbReference>
<feature type="compositionally biased region" description="Polar residues" evidence="1">
    <location>
        <begin position="193"/>
        <end position="204"/>
    </location>
</feature>
<feature type="compositionally biased region" description="Polar residues" evidence="1">
    <location>
        <begin position="306"/>
        <end position="329"/>
    </location>
</feature>
<protein>
    <submittedName>
        <fullName evidence="2">Uncharacterized protein</fullName>
    </submittedName>
</protein>
<evidence type="ECO:0000256" key="1">
    <source>
        <dbReference type="SAM" id="MobiDB-lite"/>
    </source>
</evidence>
<feature type="region of interest" description="Disordered" evidence="1">
    <location>
        <begin position="161"/>
        <end position="204"/>
    </location>
</feature>
<evidence type="ECO:0000313" key="3">
    <source>
        <dbReference type="Proteomes" id="UP000250043"/>
    </source>
</evidence>
<keyword evidence="3" id="KW-1185">Reference proteome</keyword>
<accession>A0A8E2DEB5</accession>
<feature type="region of interest" description="Disordered" evidence="1">
    <location>
        <begin position="306"/>
        <end position="384"/>
    </location>
</feature>
<dbReference type="AlphaFoldDB" id="A0A8E2DEB5"/>
<dbReference type="Proteomes" id="UP000250043">
    <property type="component" value="Unassembled WGS sequence"/>
</dbReference>
<feature type="compositionally biased region" description="Low complexity" evidence="1">
    <location>
        <begin position="176"/>
        <end position="187"/>
    </location>
</feature>